<feature type="transmembrane region" description="Helical" evidence="8">
    <location>
        <begin position="379"/>
        <end position="397"/>
    </location>
</feature>
<feature type="transmembrane region" description="Helical" evidence="8">
    <location>
        <begin position="631"/>
        <end position="647"/>
    </location>
</feature>
<feature type="transmembrane region" description="Helical" evidence="8">
    <location>
        <begin position="1059"/>
        <end position="1077"/>
    </location>
</feature>
<keyword evidence="5 8" id="KW-1133">Transmembrane helix</keyword>
<feature type="transmembrane region" description="Helical" evidence="8">
    <location>
        <begin position="579"/>
        <end position="597"/>
    </location>
</feature>
<feature type="transmembrane region" description="Helical" evidence="8">
    <location>
        <begin position="653"/>
        <end position="676"/>
    </location>
</feature>
<evidence type="ECO:0000313" key="10">
    <source>
        <dbReference type="EMBL" id="MBB6480292.1"/>
    </source>
</evidence>
<reference evidence="10 11" key="1">
    <citation type="submission" date="2020-08" db="EMBL/GenBank/DDBJ databases">
        <title>Genomic Encyclopedia of Type Strains, Phase IV (KMG-IV): sequencing the most valuable type-strain genomes for metagenomic binning, comparative biology and taxonomic classification.</title>
        <authorList>
            <person name="Goeker M."/>
        </authorList>
    </citation>
    <scope>NUCLEOTIDE SEQUENCE [LARGE SCALE GENOMIC DNA]</scope>
    <source>
        <strain evidence="10 11">DSM 2461</strain>
    </source>
</reference>
<feature type="domain" description="NADH:quinone oxidoreductase/Mrp antiporter transmembrane" evidence="9">
    <location>
        <begin position="601"/>
        <end position="872"/>
    </location>
</feature>
<feature type="transmembrane region" description="Helical" evidence="8">
    <location>
        <begin position="554"/>
        <end position="572"/>
    </location>
</feature>
<dbReference type="InterPro" id="IPR001750">
    <property type="entry name" value="ND/Mrp_TM"/>
</dbReference>
<gene>
    <name evidence="10" type="ORF">HNR50_001955</name>
</gene>
<evidence type="ECO:0000256" key="7">
    <source>
        <dbReference type="RuleBase" id="RU000320"/>
    </source>
</evidence>
<keyword evidence="3" id="KW-1003">Cell membrane</keyword>
<feature type="transmembrane region" description="Helical" evidence="8">
    <location>
        <begin position="823"/>
        <end position="841"/>
    </location>
</feature>
<dbReference type="PANTHER" id="PTHR42703">
    <property type="entry name" value="NADH DEHYDROGENASE"/>
    <property type="match status" value="1"/>
</dbReference>
<feature type="transmembrane region" description="Helical" evidence="8">
    <location>
        <begin position="294"/>
        <end position="316"/>
    </location>
</feature>
<keyword evidence="11" id="KW-1185">Reference proteome</keyword>
<name>A0A841RD23_9SPIO</name>
<dbReference type="Pfam" id="PF00361">
    <property type="entry name" value="Proton_antipo_M"/>
    <property type="match status" value="2"/>
</dbReference>
<dbReference type="AlphaFoldDB" id="A0A841RD23"/>
<feature type="transmembrane region" description="Helical" evidence="8">
    <location>
        <begin position="260"/>
        <end position="282"/>
    </location>
</feature>
<feature type="transmembrane region" description="Helical" evidence="8">
    <location>
        <begin position="688"/>
        <end position="711"/>
    </location>
</feature>
<evidence type="ECO:0000256" key="3">
    <source>
        <dbReference type="ARBA" id="ARBA00022475"/>
    </source>
</evidence>
<dbReference type="GO" id="GO:0016829">
    <property type="term" value="F:lyase activity"/>
    <property type="evidence" value="ECO:0007669"/>
    <property type="project" value="UniProtKB-KW"/>
</dbReference>
<evidence type="ECO:0000259" key="9">
    <source>
        <dbReference type="Pfam" id="PF00361"/>
    </source>
</evidence>
<feature type="transmembrane region" description="Helical" evidence="8">
    <location>
        <begin position="731"/>
        <end position="749"/>
    </location>
</feature>
<sequence>MVTPIVIIAAALAMAFLLPVLEKAGKGLIKTLSLLVLAGFFAASLSWIAQILQTGAIISQTAGFKAPVSINLSVSMMEATGLAVIYLVALLSGAFQIFVKKAVWQGKELSLYFALILGLSGLVMTRDLFNLFVFMEITSISLYGLLVSGRDERRFEGGFKYMIAGGLSSAFYLIGVAFLYRETGQLNLDVIVAQGGQANLYLPLLLLTIGILIELKPFPANGWALDVYESADPGTGAVISAMNTTALILVFMKLKPLLQAFGGGIVYAALIIAGLTFFLANLAGIRQSSGRRMLGYSSLAQTGLILFVLLSPSAGFSEERGLSIIASMLRLDTIEVIALALLINHALAKSALFWLTEFLKKDALHKSSKEGDYRGNRGWLIPAGMAVLALTALPPFPGFWAKWAVITSFGAAGNIGGIAVILIGSLLEVYYLFRWFIRTQAHGEDAGDVIAPQVPEDFAPEAAPAPASLTIKPAWQILAPVLSIIILTSLGLVWAFFSLSDGQERLLLPLAALALYALFDLIALPFAVKNILAMAGLGGYAYLIYGDLNNMTLIFGAVFIAGSLVQLFLLFNKRDKRPGLLPFLVMMILSLGNLLVFKSSLGFFFSWEMMTVSSFFLVIRGRQASRASLRYIMFSLAGAFMIMYALADGFRGPLTGLIFAIGLLIKMGAIGFHIWLPGAYAEAEDEVSTFLSSVLSKAGLFVLFITAGIYGQTFFPGAGNAFLASIDINAILGWIGVVTALAGAMMALFQEDIKYTLAYSSMGQIGYMILAFSIQSHLGWVTALYLAVTHLLFKGLLFMAIAGVIMRTGTRLMYQMGGLIKKMPISFISVLLAIIALSGVPPLTGFGGKWLLYSSLMEKGWYLHAGLAMFSSGVAFLYLFRLIHTIFLGQPKTGMFENIKEAPIWGLIPQAIFMMAIMGFSMFPSLLIKPLQAAVEMVYPAAAEGVAWQGSTVLSSLGYWNGSAVMYVTMGVFLIPLAWLMIVNSRIQKVKQFNIVFAAERPYKPETTHYAYNFFSHYQKALGFLVEVRAERFWTMIRKSTDAFGGLVRRIYSGNAQTYAFHIIIFVILFHLLAGGTF</sequence>
<dbReference type="PANTHER" id="PTHR42703:SF1">
    <property type="entry name" value="NA(+)_H(+) ANTIPORTER SUBUNIT D1"/>
    <property type="match status" value="1"/>
</dbReference>
<evidence type="ECO:0000256" key="2">
    <source>
        <dbReference type="ARBA" id="ARBA00005346"/>
    </source>
</evidence>
<feature type="transmembrane region" description="Helical" evidence="8">
    <location>
        <begin position="34"/>
        <end position="59"/>
    </location>
</feature>
<comment type="subcellular location">
    <subcellularLocation>
        <location evidence="1">Cell membrane</location>
        <topology evidence="1">Multi-pass membrane protein</topology>
    </subcellularLocation>
    <subcellularLocation>
        <location evidence="7">Membrane</location>
        <topology evidence="7">Multi-pass membrane protein</topology>
    </subcellularLocation>
</comment>
<feature type="transmembrane region" description="Helical" evidence="8">
    <location>
        <begin position="161"/>
        <end position="180"/>
    </location>
</feature>
<evidence type="ECO:0000256" key="6">
    <source>
        <dbReference type="ARBA" id="ARBA00023136"/>
    </source>
</evidence>
<dbReference type="RefSeq" id="WP_184746409.1">
    <property type="nucleotide sequence ID" value="NZ_JACHGJ010000003.1"/>
</dbReference>
<feature type="transmembrane region" description="Helical" evidence="8">
    <location>
        <begin position="79"/>
        <end position="97"/>
    </location>
</feature>
<feature type="transmembrane region" description="Helical" evidence="8">
    <location>
        <begin position="780"/>
        <end position="802"/>
    </location>
</feature>
<accession>A0A841RD23</accession>
<feature type="transmembrane region" description="Helical" evidence="8">
    <location>
        <begin position="964"/>
        <end position="983"/>
    </location>
</feature>
<keyword evidence="6 8" id="KW-0472">Membrane</keyword>
<feature type="transmembrane region" description="Helical" evidence="8">
    <location>
        <begin position="6"/>
        <end position="22"/>
    </location>
</feature>
<protein>
    <submittedName>
        <fullName evidence="10">Formate hydrogenlyase subunit 3/multisubunit Na+/H+ antiporter MnhD subunit</fullName>
    </submittedName>
</protein>
<feature type="transmembrane region" description="Helical" evidence="8">
    <location>
        <begin position="336"/>
        <end position="359"/>
    </location>
</feature>
<feature type="transmembrane region" description="Helical" evidence="8">
    <location>
        <begin position="131"/>
        <end position="149"/>
    </location>
</feature>
<feature type="transmembrane region" description="Helical" evidence="8">
    <location>
        <begin position="477"/>
        <end position="500"/>
    </location>
</feature>
<evidence type="ECO:0000313" key="11">
    <source>
        <dbReference type="Proteomes" id="UP000587760"/>
    </source>
</evidence>
<evidence type="ECO:0000256" key="1">
    <source>
        <dbReference type="ARBA" id="ARBA00004651"/>
    </source>
</evidence>
<feature type="transmembrane region" description="Helical" evidence="8">
    <location>
        <begin position="506"/>
        <end position="524"/>
    </location>
</feature>
<proteinExistence type="inferred from homology"/>
<feature type="transmembrane region" description="Helical" evidence="8">
    <location>
        <begin position="861"/>
        <end position="883"/>
    </location>
</feature>
<feature type="transmembrane region" description="Helical" evidence="8">
    <location>
        <begin position="756"/>
        <end position="774"/>
    </location>
</feature>
<dbReference type="GO" id="GO:0005886">
    <property type="term" value="C:plasma membrane"/>
    <property type="evidence" value="ECO:0007669"/>
    <property type="project" value="UniProtKB-SubCell"/>
</dbReference>
<dbReference type="EMBL" id="JACHGJ010000003">
    <property type="protein sequence ID" value="MBB6480292.1"/>
    <property type="molecule type" value="Genomic_DNA"/>
</dbReference>
<keyword evidence="10" id="KW-0456">Lyase</keyword>
<evidence type="ECO:0000256" key="5">
    <source>
        <dbReference type="ARBA" id="ARBA00022989"/>
    </source>
</evidence>
<feature type="transmembrane region" description="Helical" evidence="8">
    <location>
        <begin position="904"/>
        <end position="928"/>
    </location>
</feature>
<evidence type="ECO:0000256" key="8">
    <source>
        <dbReference type="SAM" id="Phobius"/>
    </source>
</evidence>
<dbReference type="Proteomes" id="UP000587760">
    <property type="component" value="Unassembled WGS sequence"/>
</dbReference>
<keyword evidence="4 7" id="KW-0812">Transmembrane</keyword>
<comment type="caution">
    <text evidence="10">The sequence shown here is derived from an EMBL/GenBank/DDBJ whole genome shotgun (WGS) entry which is preliminary data.</text>
</comment>
<feature type="domain" description="NADH:quinone oxidoreductase/Mrp antiporter transmembrane" evidence="9">
    <location>
        <begin position="126"/>
        <end position="426"/>
    </location>
</feature>
<dbReference type="InterPro" id="IPR050586">
    <property type="entry name" value="CPA3_Na-H_Antiporter_D"/>
</dbReference>
<comment type="similarity">
    <text evidence="2">Belongs to the CPA3 antiporters (TC 2.A.63) subunit D family.</text>
</comment>
<evidence type="ECO:0000256" key="4">
    <source>
        <dbReference type="ARBA" id="ARBA00022692"/>
    </source>
</evidence>
<feature type="transmembrane region" description="Helical" evidence="8">
    <location>
        <begin position="403"/>
        <end position="433"/>
    </location>
</feature>
<organism evidence="10 11">
    <name type="scientific">Spirochaeta isovalerica</name>
    <dbReference type="NCBI Taxonomy" id="150"/>
    <lineage>
        <taxon>Bacteria</taxon>
        <taxon>Pseudomonadati</taxon>
        <taxon>Spirochaetota</taxon>
        <taxon>Spirochaetia</taxon>
        <taxon>Spirochaetales</taxon>
        <taxon>Spirochaetaceae</taxon>
        <taxon>Spirochaeta</taxon>
    </lineage>
</organism>
<feature type="transmembrane region" description="Helical" evidence="8">
    <location>
        <begin position="200"/>
        <end position="215"/>
    </location>
</feature>